<feature type="domain" description="3-hydroxyisobutyrate dehydrogenase-like NAD-binding" evidence="7">
    <location>
        <begin position="180"/>
        <end position="290"/>
    </location>
</feature>
<gene>
    <name evidence="8" type="ORF">D4765_02145</name>
</gene>
<dbReference type="Pfam" id="PF03446">
    <property type="entry name" value="NAD_binding_2"/>
    <property type="match status" value="1"/>
</dbReference>
<comment type="caution">
    <text evidence="8">The sequence shown here is derived from an EMBL/GenBank/DDBJ whole genome shotgun (WGS) entry which is preliminary data.</text>
</comment>
<evidence type="ECO:0000256" key="1">
    <source>
        <dbReference type="ARBA" id="ARBA00009080"/>
    </source>
</evidence>
<dbReference type="GO" id="GO:0016491">
    <property type="term" value="F:oxidoreductase activity"/>
    <property type="evidence" value="ECO:0007669"/>
    <property type="project" value="UniProtKB-KW"/>
</dbReference>
<evidence type="ECO:0000313" key="8">
    <source>
        <dbReference type="EMBL" id="TIH40376.1"/>
    </source>
</evidence>
<dbReference type="GO" id="GO:0050661">
    <property type="term" value="F:NADP binding"/>
    <property type="evidence" value="ECO:0007669"/>
    <property type="project" value="InterPro"/>
</dbReference>
<evidence type="ECO:0000259" key="7">
    <source>
        <dbReference type="Pfam" id="PF14833"/>
    </source>
</evidence>
<accession>A0A4T2CCI1</accession>
<dbReference type="SUPFAM" id="SSF48179">
    <property type="entry name" value="6-phosphogluconate dehydrogenase C-terminal domain-like"/>
    <property type="match status" value="1"/>
</dbReference>
<dbReference type="Gene3D" id="3.40.50.720">
    <property type="entry name" value="NAD(P)-binding Rossmann-like Domain"/>
    <property type="match status" value="1"/>
</dbReference>
<dbReference type="EMBL" id="QYRT01000003">
    <property type="protein sequence ID" value="TIH40376.1"/>
    <property type="molecule type" value="Genomic_DNA"/>
</dbReference>
<dbReference type="InterPro" id="IPR006115">
    <property type="entry name" value="6PGDH_NADP-bd"/>
</dbReference>
<proteinExistence type="inferred from homology"/>
<evidence type="ECO:0000256" key="5">
    <source>
        <dbReference type="SAM" id="MobiDB-lite"/>
    </source>
</evidence>
<dbReference type="AlphaFoldDB" id="A0A4T2CCI1"/>
<dbReference type="Proteomes" id="UP000306192">
    <property type="component" value="Unassembled WGS sequence"/>
</dbReference>
<dbReference type="Pfam" id="PF14833">
    <property type="entry name" value="NAD_binding_11"/>
    <property type="match status" value="1"/>
</dbReference>
<dbReference type="OrthoDB" id="3185659at2"/>
<reference evidence="8 9" key="1">
    <citation type="journal article" date="2019" name="Microorganisms">
        <title>Systematic Affiliation and Genome Analysis of Subtercola vilae DB165(T) with Particular Emphasis on Cold Adaptation of an Isolate from a High-Altitude Cold Volcano Lake.</title>
        <authorList>
            <person name="Villalobos A.S."/>
            <person name="Wiese J."/>
            <person name="Imhoff J.F."/>
            <person name="Dorador C."/>
            <person name="Keller A."/>
            <person name="Hentschel U."/>
        </authorList>
    </citation>
    <scope>NUCLEOTIDE SEQUENCE [LARGE SCALE GENOMIC DNA]</scope>
    <source>
        <strain evidence="8 9">DB165</strain>
    </source>
</reference>
<dbReference type="RefSeq" id="WP_136640584.1">
    <property type="nucleotide sequence ID" value="NZ_QYRT01000003.1"/>
</dbReference>
<organism evidence="8 9">
    <name type="scientific">Subtercola vilae</name>
    <dbReference type="NCBI Taxonomy" id="2056433"/>
    <lineage>
        <taxon>Bacteria</taxon>
        <taxon>Bacillati</taxon>
        <taxon>Actinomycetota</taxon>
        <taxon>Actinomycetes</taxon>
        <taxon>Micrococcales</taxon>
        <taxon>Microbacteriaceae</taxon>
        <taxon>Subtercola</taxon>
    </lineage>
</organism>
<dbReference type="GO" id="GO:0051287">
    <property type="term" value="F:NAD binding"/>
    <property type="evidence" value="ECO:0007669"/>
    <property type="project" value="InterPro"/>
</dbReference>
<feature type="region of interest" description="Disordered" evidence="5">
    <location>
        <begin position="305"/>
        <end position="336"/>
    </location>
</feature>
<evidence type="ECO:0000256" key="2">
    <source>
        <dbReference type="ARBA" id="ARBA00023002"/>
    </source>
</evidence>
<dbReference type="PIRSF" id="PIRSF000103">
    <property type="entry name" value="HIBADH"/>
    <property type="match status" value="1"/>
</dbReference>
<evidence type="ECO:0000256" key="3">
    <source>
        <dbReference type="ARBA" id="ARBA00023027"/>
    </source>
</evidence>
<dbReference type="InterPro" id="IPR029154">
    <property type="entry name" value="HIBADH-like_NADP-bd"/>
</dbReference>
<dbReference type="InterPro" id="IPR008927">
    <property type="entry name" value="6-PGluconate_DH-like_C_sf"/>
</dbReference>
<protein>
    <submittedName>
        <fullName evidence="8">NAD(P)-dependent oxidoreductase</fullName>
    </submittedName>
</protein>
<sequence>MPGRHAAGAGALSVGVLGLGRMGLPIAARLARAGFVVSGFDIDDSRRRPAELVALSWAANADELAAGCDILVTVLPGPAEVKAAASRAFAHLAPKTCWIDLTSTDPRVATRLAALAAERSIASVAAPMGGGVEAAAAGRLTFFVSGAAGAVERAAPVLEVLGGAIGRAAGIRSLGDDIAAGPTAKLLANLLWFGQSVAVTEALLLGQALGLDLATLRDTLAASAGGSAFIDRHLDHLLAGDYLTSFGLDRCVEELDTVAELAGGAGVPFELSTLVGRMHRDALHEFGAVDGELLAAKLLERRAGRTLRSAPTTSAPAASAPAARPAPTVPTPRVKD</sequence>
<dbReference type="InterPro" id="IPR036291">
    <property type="entry name" value="NAD(P)-bd_dom_sf"/>
</dbReference>
<dbReference type="SUPFAM" id="SSF51735">
    <property type="entry name" value="NAD(P)-binding Rossmann-fold domains"/>
    <property type="match status" value="1"/>
</dbReference>
<evidence type="ECO:0000259" key="6">
    <source>
        <dbReference type="Pfam" id="PF03446"/>
    </source>
</evidence>
<dbReference type="Gene3D" id="1.10.1040.10">
    <property type="entry name" value="N-(1-d-carboxylethyl)-l-norvaline Dehydrogenase, domain 2"/>
    <property type="match status" value="1"/>
</dbReference>
<keyword evidence="9" id="KW-1185">Reference proteome</keyword>
<evidence type="ECO:0000256" key="4">
    <source>
        <dbReference type="PIRSR" id="PIRSR000103-1"/>
    </source>
</evidence>
<dbReference type="PANTHER" id="PTHR43060:SF15">
    <property type="entry name" value="3-HYDROXYISOBUTYRATE DEHYDROGENASE-LIKE 1, MITOCHONDRIAL-RELATED"/>
    <property type="match status" value="1"/>
</dbReference>
<feature type="domain" description="6-phosphogluconate dehydrogenase NADP-binding" evidence="6">
    <location>
        <begin position="14"/>
        <end position="164"/>
    </location>
</feature>
<feature type="compositionally biased region" description="Low complexity" evidence="5">
    <location>
        <begin position="308"/>
        <end position="326"/>
    </location>
</feature>
<evidence type="ECO:0000313" key="9">
    <source>
        <dbReference type="Proteomes" id="UP000306192"/>
    </source>
</evidence>
<dbReference type="InterPro" id="IPR015815">
    <property type="entry name" value="HIBADH-related"/>
</dbReference>
<dbReference type="PANTHER" id="PTHR43060">
    <property type="entry name" value="3-HYDROXYISOBUTYRATE DEHYDROGENASE-LIKE 1, MITOCHONDRIAL-RELATED"/>
    <property type="match status" value="1"/>
</dbReference>
<comment type="similarity">
    <text evidence="1">Belongs to the HIBADH-related family.</text>
</comment>
<keyword evidence="3" id="KW-0520">NAD</keyword>
<feature type="active site" evidence="4">
    <location>
        <position position="185"/>
    </location>
</feature>
<dbReference type="InterPro" id="IPR013328">
    <property type="entry name" value="6PGD_dom2"/>
</dbReference>
<name>A0A4T2CCI1_9MICO</name>
<keyword evidence="2" id="KW-0560">Oxidoreductase</keyword>